<accession>A0A3G5AFB0</accession>
<keyword evidence="1" id="KW-0472">Membrane</keyword>
<name>A0A3G5AFB0_9VIRU</name>
<organism evidence="2">
    <name type="scientific">Hyperionvirus sp</name>
    <dbReference type="NCBI Taxonomy" id="2487770"/>
    <lineage>
        <taxon>Viruses</taxon>
        <taxon>Varidnaviria</taxon>
        <taxon>Bamfordvirae</taxon>
        <taxon>Nucleocytoviricota</taxon>
        <taxon>Megaviricetes</taxon>
        <taxon>Imitervirales</taxon>
        <taxon>Mimiviridae</taxon>
        <taxon>Klosneuvirinae</taxon>
    </lineage>
</organism>
<proteinExistence type="predicted"/>
<reference evidence="2" key="1">
    <citation type="submission" date="2018-10" db="EMBL/GenBank/DDBJ databases">
        <title>Hidden diversity of soil giant viruses.</title>
        <authorList>
            <person name="Schulz F."/>
            <person name="Alteio L."/>
            <person name="Goudeau D."/>
            <person name="Ryan E.M."/>
            <person name="Malmstrom R.R."/>
            <person name="Blanchard J."/>
            <person name="Woyke T."/>
        </authorList>
    </citation>
    <scope>NUCLEOTIDE SEQUENCE</scope>
    <source>
        <strain evidence="2">HYV1</strain>
    </source>
</reference>
<dbReference type="EMBL" id="MK072411">
    <property type="protein sequence ID" value="AYV84573.1"/>
    <property type="molecule type" value="Genomic_DNA"/>
</dbReference>
<evidence type="ECO:0000256" key="1">
    <source>
        <dbReference type="SAM" id="Phobius"/>
    </source>
</evidence>
<keyword evidence="1" id="KW-0812">Transmembrane</keyword>
<feature type="transmembrane region" description="Helical" evidence="1">
    <location>
        <begin position="20"/>
        <end position="38"/>
    </location>
</feature>
<protein>
    <submittedName>
        <fullName evidence="2">Uncharacterized protein</fullName>
    </submittedName>
</protein>
<gene>
    <name evidence="2" type="ORF">Hyperionvirus29_26</name>
</gene>
<evidence type="ECO:0000313" key="2">
    <source>
        <dbReference type="EMBL" id="AYV84573.1"/>
    </source>
</evidence>
<sequence>MYLKRLWPLSDGMKIFFFDIRDLKLFSGCIIMISFRIMNLKFQINRKHEPRHKINTVLRRWKRRPARDPTPIECPMVPKVGKKSRI</sequence>
<keyword evidence="1" id="KW-1133">Transmembrane helix</keyword>